<evidence type="ECO:0000256" key="1">
    <source>
        <dbReference type="SAM" id="MobiDB-lite"/>
    </source>
</evidence>
<keyword evidence="3" id="KW-1185">Reference proteome</keyword>
<dbReference type="Proteomes" id="UP000324022">
    <property type="component" value="Unassembled WGS sequence"/>
</dbReference>
<evidence type="ECO:0008006" key="4">
    <source>
        <dbReference type="Google" id="ProtNLM"/>
    </source>
</evidence>
<feature type="compositionally biased region" description="Low complexity" evidence="1">
    <location>
        <begin position="735"/>
        <end position="751"/>
    </location>
</feature>
<dbReference type="AlphaFoldDB" id="A0A5C3EM26"/>
<evidence type="ECO:0000313" key="3">
    <source>
        <dbReference type="Proteomes" id="UP000324022"/>
    </source>
</evidence>
<feature type="compositionally biased region" description="Low complexity" evidence="1">
    <location>
        <begin position="38"/>
        <end position="53"/>
    </location>
</feature>
<feature type="region of interest" description="Disordered" evidence="1">
    <location>
        <begin position="518"/>
        <end position="581"/>
    </location>
</feature>
<dbReference type="OrthoDB" id="2555515at2759"/>
<feature type="compositionally biased region" description="Basic residues" evidence="1">
    <location>
        <begin position="552"/>
        <end position="562"/>
    </location>
</feature>
<protein>
    <recommendedName>
        <fullName evidence="4">Something about silencing protein 4 domain-containing protein</fullName>
    </recommendedName>
</protein>
<feature type="region of interest" description="Disordered" evidence="1">
    <location>
        <begin position="663"/>
        <end position="683"/>
    </location>
</feature>
<feature type="region of interest" description="Disordered" evidence="1">
    <location>
        <begin position="315"/>
        <end position="335"/>
    </location>
</feature>
<feature type="compositionally biased region" description="Basic and acidic residues" evidence="1">
    <location>
        <begin position="264"/>
        <end position="278"/>
    </location>
</feature>
<feature type="region of interest" description="Disordered" evidence="1">
    <location>
        <begin position="1"/>
        <end position="84"/>
    </location>
</feature>
<feature type="region of interest" description="Disordered" evidence="1">
    <location>
        <begin position="362"/>
        <end position="500"/>
    </location>
</feature>
<sequence>MREALRRHPPSSPPPSARATPHDSAPTTAGPLSVKMEPSSSGSIRPSSTDSSPCTPAPERTSSNHRPASSSTPAVQRTSRRRMMPARLSQVSSLLAGSMLEEELMLLDPASSPSTCTFPHNSSCSNVQSNRVGPALSPGTFCSIVVLTSTAQLLARAVFPNAPSVSINSPTDTHVKAEDQYTNLSLTPASKSAATDETPGLFKSPIPSASSLVSTLAIKRQQLIETPDFKPRDDTLYMPKTRGLRSEAAEDTSDAAYERRHRKPETAEKRQRKAEVDRLSRDRQKLLSRIEQLKTVEARMLQAIVVARDQVRAEASANDEDASQPEQETRSLHQRIEDVRNELLADAYETLKRYDLLLSTSNDAKTASPGPSALASKSENATDKAIAASVDDVTARSHSPRLKIRIKGGRATWETAESASPTSKHSPTPLEKSDVSRRVSARQPKQRVESLPTPLTAAAVEAVEDHRRKRRRLSDAQANHESPACSARPNGRPQRAAAAAAAVASARQRLQYAERSFSDFEYEDEDDEAVSAVEEADAHGSHSSLRGSSTRRPSHSLRRSPVKTRDHRSASASSSTSTVSSTASSIGYMYPTLHDTGSLKVSHSLADIHASDPDAASSPVLAAASIAALAAPPSKKLKLVLSRSPSAAGLDGETKKALTEALDSDAEQEASKSERLRPSGGALTESEAESILAAFLGTTPLGKSVKAAALAKSTDPSTKAASTVASAAVANSAAAPPAIAAPAAASTAATPSKRRSTRRETTQSFGEKLPDLLTKTAQFDYTVMGYFHSIDRPGRSNRKQGKDDADEEQG</sequence>
<dbReference type="Gene3D" id="6.10.250.3170">
    <property type="match status" value="1"/>
</dbReference>
<feature type="compositionally biased region" description="Polar residues" evidence="1">
    <location>
        <begin position="415"/>
        <end position="426"/>
    </location>
</feature>
<feature type="region of interest" description="Disordered" evidence="1">
    <location>
        <begin position="735"/>
        <end position="769"/>
    </location>
</feature>
<feature type="region of interest" description="Disordered" evidence="1">
    <location>
        <begin position="242"/>
        <end position="278"/>
    </location>
</feature>
<accession>A0A5C3EM26</accession>
<feature type="compositionally biased region" description="Polar residues" evidence="1">
    <location>
        <begin position="60"/>
        <end position="77"/>
    </location>
</feature>
<feature type="compositionally biased region" description="Low complexity" evidence="1">
    <location>
        <begin position="570"/>
        <end position="581"/>
    </location>
</feature>
<feature type="region of interest" description="Disordered" evidence="1">
    <location>
        <begin position="788"/>
        <end position="810"/>
    </location>
</feature>
<reference evidence="2 3" key="1">
    <citation type="submission" date="2018-03" db="EMBL/GenBank/DDBJ databases">
        <authorList>
            <person name="Guldener U."/>
        </authorList>
    </citation>
    <scope>NUCLEOTIDE SEQUENCE [LARGE SCALE GENOMIC DNA]</scope>
    <source>
        <strain evidence="2 3">NBRC100155</strain>
    </source>
</reference>
<feature type="compositionally biased region" description="Acidic residues" evidence="1">
    <location>
        <begin position="520"/>
        <end position="529"/>
    </location>
</feature>
<feature type="compositionally biased region" description="Basic residues" evidence="1">
    <location>
        <begin position="398"/>
        <end position="408"/>
    </location>
</feature>
<evidence type="ECO:0000313" key="2">
    <source>
        <dbReference type="EMBL" id="SPO31512.1"/>
    </source>
</evidence>
<organism evidence="2 3">
    <name type="scientific">Ustilago trichophora</name>
    <dbReference type="NCBI Taxonomy" id="86804"/>
    <lineage>
        <taxon>Eukaryota</taxon>
        <taxon>Fungi</taxon>
        <taxon>Dikarya</taxon>
        <taxon>Basidiomycota</taxon>
        <taxon>Ustilaginomycotina</taxon>
        <taxon>Ustilaginomycetes</taxon>
        <taxon>Ustilaginales</taxon>
        <taxon>Ustilaginaceae</taxon>
        <taxon>Ustilago</taxon>
    </lineage>
</organism>
<dbReference type="EMBL" id="OOIN01000039">
    <property type="protein sequence ID" value="SPO31512.1"/>
    <property type="molecule type" value="Genomic_DNA"/>
</dbReference>
<proteinExistence type="predicted"/>
<gene>
    <name evidence="2" type="ORF">UTRI_06481_B</name>
</gene>
<name>A0A5C3EM26_9BASI</name>
<feature type="compositionally biased region" description="Polar residues" evidence="1">
    <location>
        <begin position="541"/>
        <end position="551"/>
    </location>
</feature>